<keyword evidence="11" id="KW-1185">Reference proteome</keyword>
<name>A0A0R2LFR1_9LACO</name>
<reference evidence="10 11" key="1">
    <citation type="journal article" date="2015" name="Genome Announc.">
        <title>Expanding the biotechnology potential of lactobacilli through comparative genomics of 213 strains and associated genera.</title>
        <authorList>
            <person name="Sun Z."/>
            <person name="Harris H.M."/>
            <person name="McCann A."/>
            <person name="Guo C."/>
            <person name="Argimon S."/>
            <person name="Zhang W."/>
            <person name="Yang X."/>
            <person name="Jeffery I.B."/>
            <person name="Cooney J.C."/>
            <person name="Kagawa T.F."/>
            <person name="Liu W."/>
            <person name="Song Y."/>
            <person name="Salvetti E."/>
            <person name="Wrobel A."/>
            <person name="Rasinkangas P."/>
            <person name="Parkhill J."/>
            <person name="Rea M.C."/>
            <person name="O'Sullivan O."/>
            <person name="Ritari J."/>
            <person name="Douillard F.P."/>
            <person name="Paul Ross R."/>
            <person name="Yang R."/>
            <person name="Briner A.E."/>
            <person name="Felis G.E."/>
            <person name="de Vos W.M."/>
            <person name="Barrangou R."/>
            <person name="Klaenhammer T.R."/>
            <person name="Caufield P.W."/>
            <person name="Cui Y."/>
            <person name="Zhang H."/>
            <person name="O'Toole P.W."/>
        </authorList>
    </citation>
    <scope>NUCLEOTIDE SEQUENCE [LARGE SCALE GENOMIC DNA]</scope>
    <source>
        <strain evidence="10 11">NBRC 103219</strain>
    </source>
</reference>
<evidence type="ECO:0000256" key="6">
    <source>
        <dbReference type="ARBA" id="ARBA00023098"/>
    </source>
</evidence>
<dbReference type="Pfam" id="PF20791">
    <property type="entry name" value="Acyl-ACP_TE_C"/>
    <property type="match status" value="1"/>
</dbReference>
<comment type="similarity">
    <text evidence="1">Belongs to the acyl-ACP thioesterase family.</text>
</comment>
<evidence type="ECO:0000313" key="10">
    <source>
        <dbReference type="EMBL" id="KRN97453.1"/>
    </source>
</evidence>
<dbReference type="OrthoDB" id="9801517at2"/>
<evidence type="ECO:0000256" key="1">
    <source>
        <dbReference type="ARBA" id="ARBA00006500"/>
    </source>
</evidence>
<dbReference type="EMBL" id="JQCN01000061">
    <property type="protein sequence ID" value="KRN97453.1"/>
    <property type="molecule type" value="Genomic_DNA"/>
</dbReference>
<organism evidence="10 11">
    <name type="scientific">Ligilactobacillus pobuzihii</name>
    <dbReference type="NCBI Taxonomy" id="449659"/>
    <lineage>
        <taxon>Bacteria</taxon>
        <taxon>Bacillati</taxon>
        <taxon>Bacillota</taxon>
        <taxon>Bacilli</taxon>
        <taxon>Lactobacillales</taxon>
        <taxon>Lactobacillaceae</taxon>
        <taxon>Ligilactobacillus</taxon>
    </lineage>
</organism>
<evidence type="ECO:0000259" key="8">
    <source>
        <dbReference type="Pfam" id="PF01643"/>
    </source>
</evidence>
<evidence type="ECO:0000259" key="9">
    <source>
        <dbReference type="Pfam" id="PF20791"/>
    </source>
</evidence>
<dbReference type="InterPro" id="IPR002864">
    <property type="entry name" value="Acyl-ACP_thioesterase_NHD"/>
</dbReference>
<accession>A0A0R2LFR1</accession>
<evidence type="ECO:0000256" key="5">
    <source>
        <dbReference type="ARBA" id="ARBA00022946"/>
    </source>
</evidence>
<dbReference type="GO" id="GO:0016297">
    <property type="term" value="F:fatty acyl-[ACP] hydrolase activity"/>
    <property type="evidence" value="ECO:0007669"/>
    <property type="project" value="InterPro"/>
</dbReference>
<evidence type="ECO:0000256" key="4">
    <source>
        <dbReference type="ARBA" id="ARBA00022832"/>
    </source>
</evidence>
<dbReference type="InterPro" id="IPR029069">
    <property type="entry name" value="HotDog_dom_sf"/>
</dbReference>
<dbReference type="AlphaFoldDB" id="A0A0R2LFR1"/>
<evidence type="ECO:0000256" key="3">
    <source>
        <dbReference type="ARBA" id="ARBA00022801"/>
    </source>
</evidence>
<protein>
    <submittedName>
        <fullName evidence="10">Acyl-acyl carrier protein thioesterase</fullName>
    </submittedName>
</protein>
<comment type="caution">
    <text evidence="10">The sequence shown here is derived from an EMBL/GenBank/DDBJ whole genome shotgun (WGS) entry which is preliminary data.</text>
</comment>
<dbReference type="Pfam" id="PF01643">
    <property type="entry name" value="Acyl-ACP_TE"/>
    <property type="match status" value="1"/>
</dbReference>
<dbReference type="RefSeq" id="WP_017868632.1">
    <property type="nucleotide sequence ID" value="NZ_BJYB01000009.1"/>
</dbReference>
<sequence length="246" mass="28813">MSAKQYSEDHRVVYYETNVTGTVGIGRLVDLMMLASEDQSKQLGVTNEKIAKRGLGWVVTQHIIDITRLPQADDVITLSTIAKSYNRFFCYRDFKVEDQHGNELVKMHSVFVLMDRQKRKIVRLPVDIITPYEAEYTKRIERLKTPQSVENISGQKNYRVRFMDIDANHHVNNVHYFDWMLDALSSDFLLNHRLTKMNISYRQEVYYGDQITSEVELDEKNLTTKHLITTGDQQNCLAECQWEKIK</sequence>
<keyword evidence="7" id="KW-0275">Fatty acid biosynthesis</keyword>
<dbReference type="SUPFAM" id="SSF54637">
    <property type="entry name" value="Thioesterase/thiol ester dehydrase-isomerase"/>
    <property type="match status" value="2"/>
</dbReference>
<dbReference type="PANTHER" id="PTHR31727:SF6">
    <property type="entry name" value="OLEOYL-ACYL CARRIER PROTEIN THIOESTERASE 1, CHLOROPLASTIC"/>
    <property type="match status" value="1"/>
</dbReference>
<dbReference type="CDD" id="cd00586">
    <property type="entry name" value="4HBT"/>
    <property type="match status" value="2"/>
</dbReference>
<keyword evidence="5" id="KW-0809">Transit peptide</keyword>
<gene>
    <name evidence="10" type="ORF">IV66_GL000587</name>
</gene>
<dbReference type="InterPro" id="IPR049427">
    <property type="entry name" value="Acyl-ACP_TE_C"/>
</dbReference>
<keyword evidence="2" id="KW-0444">Lipid biosynthesis</keyword>
<keyword evidence="6" id="KW-0443">Lipid metabolism</keyword>
<keyword evidence="3" id="KW-0378">Hydrolase</keyword>
<proteinExistence type="inferred from homology"/>
<dbReference type="STRING" id="449659.IV66_GL000587"/>
<dbReference type="PANTHER" id="PTHR31727">
    <property type="entry name" value="OLEOYL-ACYL CARRIER PROTEIN THIOESTERASE 1, CHLOROPLASTIC"/>
    <property type="match status" value="1"/>
</dbReference>
<evidence type="ECO:0000256" key="2">
    <source>
        <dbReference type="ARBA" id="ARBA00022516"/>
    </source>
</evidence>
<dbReference type="GO" id="GO:0000036">
    <property type="term" value="F:acyl carrier activity"/>
    <property type="evidence" value="ECO:0007669"/>
    <property type="project" value="TreeGrafter"/>
</dbReference>
<evidence type="ECO:0000256" key="7">
    <source>
        <dbReference type="ARBA" id="ARBA00023160"/>
    </source>
</evidence>
<dbReference type="PATRIC" id="fig|449659.4.peg.592"/>
<feature type="domain" description="Acyl-ACP thioesterase-like C-terminal" evidence="9">
    <location>
        <begin position="154"/>
        <end position="244"/>
    </location>
</feature>
<evidence type="ECO:0000313" key="11">
    <source>
        <dbReference type="Proteomes" id="UP000051886"/>
    </source>
</evidence>
<feature type="domain" description="Acyl-ACP thioesterase N-terminal hotdog" evidence="8">
    <location>
        <begin position="4"/>
        <end position="132"/>
    </location>
</feature>
<keyword evidence="4" id="KW-0276">Fatty acid metabolism</keyword>
<dbReference type="Gene3D" id="3.10.129.10">
    <property type="entry name" value="Hotdog Thioesterase"/>
    <property type="match status" value="1"/>
</dbReference>
<dbReference type="Proteomes" id="UP000051886">
    <property type="component" value="Unassembled WGS sequence"/>
</dbReference>
<dbReference type="InterPro" id="IPR045023">
    <property type="entry name" value="FATA/B"/>
</dbReference>